<evidence type="ECO:0000313" key="1">
    <source>
        <dbReference type="EMBL" id="MEU7075231.1"/>
    </source>
</evidence>
<reference evidence="1 2" key="1">
    <citation type="submission" date="2024-06" db="EMBL/GenBank/DDBJ databases">
        <title>The Natural Products Discovery Center: Release of the First 8490 Sequenced Strains for Exploring Actinobacteria Biosynthetic Diversity.</title>
        <authorList>
            <person name="Kalkreuter E."/>
            <person name="Kautsar S.A."/>
            <person name="Yang D."/>
            <person name="Bader C.D."/>
            <person name="Teijaro C.N."/>
            <person name="Fluegel L."/>
            <person name="Davis C.M."/>
            <person name="Simpson J.R."/>
            <person name="Lauterbach L."/>
            <person name="Steele A.D."/>
            <person name="Gui C."/>
            <person name="Meng S."/>
            <person name="Li G."/>
            <person name="Viehrig K."/>
            <person name="Ye F."/>
            <person name="Su P."/>
            <person name="Kiefer A.F."/>
            <person name="Nichols A."/>
            <person name="Cepeda A.J."/>
            <person name="Yan W."/>
            <person name="Fan B."/>
            <person name="Jiang Y."/>
            <person name="Adhikari A."/>
            <person name="Zheng C.-J."/>
            <person name="Schuster L."/>
            <person name="Cowan T.M."/>
            <person name="Smanski M.J."/>
            <person name="Chevrette M.G."/>
            <person name="De Carvalho L.P.S."/>
            <person name="Shen B."/>
        </authorList>
    </citation>
    <scope>NUCLEOTIDE SEQUENCE [LARGE SCALE GENOMIC DNA]</scope>
    <source>
        <strain evidence="1 2">NPDC045974</strain>
    </source>
</reference>
<proteinExistence type="predicted"/>
<sequence>MILLLTSRGRFGLLAALWWSYFDFASTAAERVIGTAGRRDAHLLARDVAGLLHPEWTSSESPGTNGPTS</sequence>
<keyword evidence="2" id="KW-1185">Reference proteome</keyword>
<name>A0ABV3CKB9_9ACTN</name>
<dbReference type="Proteomes" id="UP001551329">
    <property type="component" value="Unassembled WGS sequence"/>
</dbReference>
<dbReference type="RefSeq" id="WP_358477755.1">
    <property type="nucleotide sequence ID" value="NZ_JBEZAE010000035.1"/>
</dbReference>
<accession>A0ABV3CKB9</accession>
<organism evidence="1 2">
    <name type="scientific">Streptomyces narbonensis</name>
    <dbReference type="NCBI Taxonomy" id="67333"/>
    <lineage>
        <taxon>Bacteria</taxon>
        <taxon>Bacillati</taxon>
        <taxon>Actinomycetota</taxon>
        <taxon>Actinomycetes</taxon>
        <taxon>Kitasatosporales</taxon>
        <taxon>Streptomycetaceae</taxon>
        <taxon>Streptomyces</taxon>
    </lineage>
</organism>
<protein>
    <submittedName>
        <fullName evidence="1">Uncharacterized protein</fullName>
    </submittedName>
</protein>
<evidence type="ECO:0000313" key="2">
    <source>
        <dbReference type="Proteomes" id="UP001551329"/>
    </source>
</evidence>
<comment type="caution">
    <text evidence="1">The sequence shown here is derived from an EMBL/GenBank/DDBJ whole genome shotgun (WGS) entry which is preliminary data.</text>
</comment>
<dbReference type="EMBL" id="JBEZAE010000035">
    <property type="protein sequence ID" value="MEU7075231.1"/>
    <property type="molecule type" value="Genomic_DNA"/>
</dbReference>
<gene>
    <name evidence="1" type="ORF">AB0A88_34635</name>
</gene>